<dbReference type="GO" id="GO:0016853">
    <property type="term" value="F:isomerase activity"/>
    <property type="evidence" value="ECO:0007669"/>
    <property type="project" value="UniProtKB-KW"/>
</dbReference>
<evidence type="ECO:0000256" key="2">
    <source>
        <dbReference type="RuleBase" id="RU363019"/>
    </source>
</evidence>
<keyword evidence="6" id="KW-1185">Reference proteome</keyword>
<dbReference type="Gene3D" id="2.40.100.10">
    <property type="entry name" value="Cyclophilin-like"/>
    <property type="match status" value="1"/>
</dbReference>
<dbReference type="Pfam" id="PF00160">
    <property type="entry name" value="Pro_isomerase"/>
    <property type="match status" value="1"/>
</dbReference>
<dbReference type="PRINTS" id="PR00153">
    <property type="entry name" value="CSAPPISMRASE"/>
</dbReference>
<reference evidence="5" key="1">
    <citation type="submission" date="2022-10" db="EMBL/GenBank/DDBJ databases">
        <title>The WGS of Solirubrobacter sp. CPCC 204708.</title>
        <authorList>
            <person name="Jiang Z."/>
        </authorList>
    </citation>
    <scope>NUCLEOTIDE SEQUENCE</scope>
    <source>
        <strain evidence="5">CPCC 204708</strain>
    </source>
</reference>
<protein>
    <recommendedName>
        <fullName evidence="2">Peptidyl-prolyl cis-trans isomerase</fullName>
        <shortName evidence="2">PPIase</shortName>
        <ecNumber evidence="2">5.2.1.8</ecNumber>
    </recommendedName>
</protein>
<comment type="similarity">
    <text evidence="2">Belongs to the cyclophilin-type PPIase family.</text>
</comment>
<dbReference type="EMBL" id="JAPCID010000012">
    <property type="protein sequence ID" value="MDA0137973.1"/>
    <property type="molecule type" value="Genomic_DNA"/>
</dbReference>
<feature type="region of interest" description="Disordered" evidence="3">
    <location>
        <begin position="26"/>
        <end position="48"/>
    </location>
</feature>
<evidence type="ECO:0000313" key="5">
    <source>
        <dbReference type="EMBL" id="MDA0137973.1"/>
    </source>
</evidence>
<sequence>MSRLIALLTACLLALVLASCGGDDGGDETAATATPTAEATAEETPAGADEFLPEGCENVEKPAPKEDGTLEEPKEELDKAKTYVATVSTTCGDFEITLDAERAPITGGSFKYLADEKFFDGLTFHRIVADFVIQGGDPLGAGTGGSGYSVVEEPPSDLKYTKGIVAMAKTADEAPGTSGSQFFVVTGAGAEQLPPEYALVGEVTKGMEVAEKIGSIPAGPDGAPAAAVVINSVTVSES</sequence>
<keyword evidence="2" id="KW-0697">Rotamase</keyword>
<dbReference type="EC" id="5.2.1.8" evidence="2"/>
<gene>
    <name evidence="5" type="ORF">OJ962_10710</name>
</gene>
<dbReference type="InterPro" id="IPR002130">
    <property type="entry name" value="Cyclophilin-type_PPIase_dom"/>
</dbReference>
<dbReference type="RefSeq" id="WP_202952871.1">
    <property type="nucleotide sequence ID" value="NZ_JAPCID010000012.1"/>
</dbReference>
<dbReference type="PROSITE" id="PS50072">
    <property type="entry name" value="CSA_PPIASE_2"/>
    <property type="match status" value="1"/>
</dbReference>
<evidence type="ECO:0000256" key="1">
    <source>
        <dbReference type="ARBA" id="ARBA00002388"/>
    </source>
</evidence>
<dbReference type="SUPFAM" id="SSF50891">
    <property type="entry name" value="Cyclophilin-like"/>
    <property type="match status" value="1"/>
</dbReference>
<dbReference type="InterPro" id="IPR029000">
    <property type="entry name" value="Cyclophilin-like_dom_sf"/>
</dbReference>
<dbReference type="CDD" id="cd00317">
    <property type="entry name" value="cyclophilin"/>
    <property type="match status" value="1"/>
</dbReference>
<dbReference type="PROSITE" id="PS51257">
    <property type="entry name" value="PROKAR_LIPOPROTEIN"/>
    <property type="match status" value="1"/>
</dbReference>
<proteinExistence type="inferred from homology"/>
<feature type="signal peptide" evidence="2">
    <location>
        <begin position="1"/>
        <end position="21"/>
    </location>
</feature>
<dbReference type="InterPro" id="IPR020892">
    <property type="entry name" value="Cyclophilin-type_PPIase_CS"/>
</dbReference>
<evidence type="ECO:0000256" key="3">
    <source>
        <dbReference type="SAM" id="MobiDB-lite"/>
    </source>
</evidence>
<dbReference type="InterPro" id="IPR044666">
    <property type="entry name" value="Cyclophilin_A-like"/>
</dbReference>
<comment type="catalytic activity">
    <reaction evidence="2">
        <text>[protein]-peptidylproline (omega=180) = [protein]-peptidylproline (omega=0)</text>
        <dbReference type="Rhea" id="RHEA:16237"/>
        <dbReference type="Rhea" id="RHEA-COMP:10747"/>
        <dbReference type="Rhea" id="RHEA-COMP:10748"/>
        <dbReference type="ChEBI" id="CHEBI:83833"/>
        <dbReference type="ChEBI" id="CHEBI:83834"/>
        <dbReference type="EC" id="5.2.1.8"/>
    </reaction>
</comment>
<keyword evidence="2" id="KW-0732">Signal</keyword>
<comment type="function">
    <text evidence="1 2">PPIases accelerate the folding of proteins. It catalyzes the cis-trans isomerization of proline imidic peptide bonds in oligopeptides.</text>
</comment>
<dbReference type="PROSITE" id="PS00170">
    <property type="entry name" value="CSA_PPIASE_1"/>
    <property type="match status" value="1"/>
</dbReference>
<comment type="caution">
    <text evidence="5">The sequence shown here is derived from an EMBL/GenBank/DDBJ whole genome shotgun (WGS) entry which is preliminary data.</text>
</comment>
<feature type="domain" description="PPIase cyclophilin-type" evidence="4">
    <location>
        <begin position="81"/>
        <end position="235"/>
    </location>
</feature>
<dbReference type="PANTHER" id="PTHR45625:SF3">
    <property type="entry name" value="PEPTIDYL-PROLYL CIS-TRANS ISOMERASE B-RELATED"/>
    <property type="match status" value="1"/>
</dbReference>
<feature type="chain" id="PRO_5044964884" description="Peptidyl-prolyl cis-trans isomerase" evidence="2">
    <location>
        <begin position="22"/>
        <end position="238"/>
    </location>
</feature>
<accession>A0ABT4RHG7</accession>
<name>A0ABT4RHG7_9ACTN</name>
<evidence type="ECO:0000259" key="4">
    <source>
        <dbReference type="PROSITE" id="PS50072"/>
    </source>
</evidence>
<evidence type="ECO:0000313" key="6">
    <source>
        <dbReference type="Proteomes" id="UP001147700"/>
    </source>
</evidence>
<keyword evidence="2 5" id="KW-0413">Isomerase</keyword>
<organism evidence="5 6">
    <name type="scientific">Solirubrobacter deserti</name>
    <dbReference type="NCBI Taxonomy" id="2282478"/>
    <lineage>
        <taxon>Bacteria</taxon>
        <taxon>Bacillati</taxon>
        <taxon>Actinomycetota</taxon>
        <taxon>Thermoleophilia</taxon>
        <taxon>Solirubrobacterales</taxon>
        <taxon>Solirubrobacteraceae</taxon>
        <taxon>Solirubrobacter</taxon>
    </lineage>
</organism>
<dbReference type="Proteomes" id="UP001147700">
    <property type="component" value="Unassembled WGS sequence"/>
</dbReference>
<feature type="compositionally biased region" description="Low complexity" evidence="3">
    <location>
        <begin position="28"/>
        <end position="48"/>
    </location>
</feature>
<dbReference type="PANTHER" id="PTHR45625">
    <property type="entry name" value="PEPTIDYL-PROLYL CIS-TRANS ISOMERASE-RELATED"/>
    <property type="match status" value="1"/>
</dbReference>